<organism evidence="2 3">
    <name type="scientific">Amblyomma americanum</name>
    <name type="common">Lone star tick</name>
    <dbReference type="NCBI Taxonomy" id="6943"/>
    <lineage>
        <taxon>Eukaryota</taxon>
        <taxon>Metazoa</taxon>
        <taxon>Ecdysozoa</taxon>
        <taxon>Arthropoda</taxon>
        <taxon>Chelicerata</taxon>
        <taxon>Arachnida</taxon>
        <taxon>Acari</taxon>
        <taxon>Parasitiformes</taxon>
        <taxon>Ixodida</taxon>
        <taxon>Ixodoidea</taxon>
        <taxon>Ixodidae</taxon>
        <taxon>Amblyomminae</taxon>
        <taxon>Amblyomma</taxon>
    </lineage>
</organism>
<dbReference type="AlphaFoldDB" id="A0AAQ4E4X5"/>
<feature type="region of interest" description="Disordered" evidence="1">
    <location>
        <begin position="59"/>
        <end position="78"/>
    </location>
</feature>
<proteinExistence type="predicted"/>
<reference evidence="2 3" key="1">
    <citation type="journal article" date="2023" name="Arcadia Sci">
        <title>De novo assembly of a long-read Amblyomma americanum tick genome.</title>
        <authorList>
            <person name="Chou S."/>
            <person name="Poskanzer K.E."/>
            <person name="Rollins M."/>
            <person name="Thuy-Boun P.S."/>
        </authorList>
    </citation>
    <scope>NUCLEOTIDE SEQUENCE [LARGE SCALE GENOMIC DNA]</scope>
    <source>
        <strain evidence="2">F_SG_1</strain>
        <tissue evidence="2">Salivary glands</tissue>
    </source>
</reference>
<protein>
    <submittedName>
        <fullName evidence="2">Uncharacterized protein</fullName>
    </submittedName>
</protein>
<name>A0AAQ4E4X5_AMBAM</name>
<comment type="caution">
    <text evidence="2">The sequence shown here is derived from an EMBL/GenBank/DDBJ whole genome shotgun (WGS) entry which is preliminary data.</text>
</comment>
<evidence type="ECO:0000313" key="3">
    <source>
        <dbReference type="Proteomes" id="UP001321473"/>
    </source>
</evidence>
<evidence type="ECO:0000313" key="2">
    <source>
        <dbReference type="EMBL" id="KAK8769718.1"/>
    </source>
</evidence>
<accession>A0AAQ4E4X5</accession>
<dbReference type="EMBL" id="JARKHS020022214">
    <property type="protein sequence ID" value="KAK8769718.1"/>
    <property type="molecule type" value="Genomic_DNA"/>
</dbReference>
<sequence length="78" mass="8613">MGWVRRTYTAFKKPRVCPLQKSIKCSAVSSSSPHAMHKVSISWYLTLYVLVRKTDHMTKTPPGDSTGTVRPACCGLSA</sequence>
<gene>
    <name evidence="2" type="ORF">V5799_013822</name>
</gene>
<dbReference type="Proteomes" id="UP001321473">
    <property type="component" value="Unassembled WGS sequence"/>
</dbReference>
<keyword evidence="3" id="KW-1185">Reference proteome</keyword>
<evidence type="ECO:0000256" key="1">
    <source>
        <dbReference type="SAM" id="MobiDB-lite"/>
    </source>
</evidence>